<dbReference type="WBParaSite" id="ES5_v2.g12519.t1">
    <property type="protein sequence ID" value="ES5_v2.g12519.t1"/>
    <property type="gene ID" value="ES5_v2.g12519"/>
</dbReference>
<dbReference type="Proteomes" id="UP000887579">
    <property type="component" value="Unplaced"/>
</dbReference>
<protein>
    <submittedName>
        <fullName evidence="2">ShKT domain-containing protein</fullName>
    </submittedName>
</protein>
<reference evidence="2" key="1">
    <citation type="submission" date="2022-11" db="UniProtKB">
        <authorList>
            <consortium name="WormBaseParasite"/>
        </authorList>
    </citation>
    <scope>IDENTIFICATION</scope>
</reference>
<name>A0AC34F5X7_9BILA</name>
<sequence>MIKFLLFAYFIGSCFLIEVSEAQNLVCLPTLVDSDGTLSCPTTLTLNTTTNTCCYTDTNGCSAALLENGVYICPATLTLTDAVLCCNSSSTTTNTTCRDLVGPRGYSDCPARAYLCNNTVYYTLMTQQCPRTCGRCTSTTSNATSTSTIVSTTCVDLAASGRTSDCANQILQ</sequence>
<organism evidence="1 2">
    <name type="scientific">Panagrolaimus sp. ES5</name>
    <dbReference type="NCBI Taxonomy" id="591445"/>
    <lineage>
        <taxon>Eukaryota</taxon>
        <taxon>Metazoa</taxon>
        <taxon>Ecdysozoa</taxon>
        <taxon>Nematoda</taxon>
        <taxon>Chromadorea</taxon>
        <taxon>Rhabditida</taxon>
        <taxon>Tylenchina</taxon>
        <taxon>Panagrolaimomorpha</taxon>
        <taxon>Panagrolaimoidea</taxon>
        <taxon>Panagrolaimidae</taxon>
        <taxon>Panagrolaimus</taxon>
    </lineage>
</organism>
<proteinExistence type="predicted"/>
<evidence type="ECO:0000313" key="1">
    <source>
        <dbReference type="Proteomes" id="UP000887579"/>
    </source>
</evidence>
<evidence type="ECO:0000313" key="2">
    <source>
        <dbReference type="WBParaSite" id="ES5_v2.g12519.t1"/>
    </source>
</evidence>
<accession>A0AC34F5X7</accession>